<dbReference type="Gene3D" id="3.40.50.2000">
    <property type="entry name" value="Glycogen Phosphorylase B"/>
    <property type="match status" value="2"/>
</dbReference>
<evidence type="ECO:0000313" key="2">
    <source>
        <dbReference type="EMBL" id="MBK1699214.1"/>
    </source>
</evidence>
<reference evidence="2" key="2">
    <citation type="journal article" date="2020" name="Microorganisms">
        <title>Osmotic Adaptation and Compatible Solute Biosynthesis of Phototrophic Bacteria as Revealed from Genome Analyses.</title>
        <authorList>
            <person name="Imhoff J.F."/>
            <person name="Rahn T."/>
            <person name="Kunzel S."/>
            <person name="Keller A."/>
            <person name="Neulinger S.C."/>
        </authorList>
    </citation>
    <scope>NUCLEOTIDE SEQUENCE</scope>
    <source>
        <strain evidence="2">DSM 9154</strain>
    </source>
</reference>
<organism evidence="2 3">
    <name type="scientific">Rhodovibrio salinarum</name>
    <dbReference type="NCBI Taxonomy" id="1087"/>
    <lineage>
        <taxon>Bacteria</taxon>
        <taxon>Pseudomonadati</taxon>
        <taxon>Pseudomonadota</taxon>
        <taxon>Alphaproteobacteria</taxon>
        <taxon>Rhodospirillales</taxon>
        <taxon>Rhodovibrionaceae</taxon>
        <taxon>Rhodovibrio</taxon>
    </lineage>
</organism>
<dbReference type="RefSeq" id="WP_081728815.1">
    <property type="nucleotide sequence ID" value="NZ_NRRE01000035.1"/>
</dbReference>
<dbReference type="Pfam" id="PF13439">
    <property type="entry name" value="Glyco_transf_4"/>
    <property type="match status" value="1"/>
</dbReference>
<gene>
    <name evidence="2" type="ORF">CKO21_18365</name>
</gene>
<evidence type="ECO:0000313" key="3">
    <source>
        <dbReference type="Proteomes" id="UP000778970"/>
    </source>
</evidence>
<reference evidence="2" key="1">
    <citation type="submission" date="2017-08" db="EMBL/GenBank/DDBJ databases">
        <authorList>
            <person name="Imhoff J.F."/>
            <person name="Rahn T."/>
            <person name="Kuenzel S."/>
            <person name="Neulinger S.C."/>
        </authorList>
    </citation>
    <scope>NUCLEOTIDE SEQUENCE</scope>
    <source>
        <strain evidence="2">DSM 9154</strain>
    </source>
</reference>
<proteinExistence type="predicted"/>
<evidence type="ECO:0000259" key="1">
    <source>
        <dbReference type="Pfam" id="PF13439"/>
    </source>
</evidence>
<comment type="caution">
    <text evidence="2">The sequence shown here is derived from an EMBL/GenBank/DDBJ whole genome shotgun (WGS) entry which is preliminary data.</text>
</comment>
<protein>
    <recommendedName>
        <fullName evidence="1">Glycosyltransferase subfamily 4-like N-terminal domain-containing protein</fullName>
    </recommendedName>
</protein>
<dbReference type="AlphaFoldDB" id="A0A934QME7"/>
<sequence length="381" mass="41178">MDIRYFAGSTIPSPAANTVHVVHMSQALGARGHAVTLYARRGPGGRAGLADYLDAPARFRLRFLGDHRVPRLRKPLEATAAHWLARSLVRGGGRVVYGRHLAMLLRLATRGHPVVAEVHRPPDRTAKDEAKFARLLAAPGFRGLVAISAELAREIEGRFPRLARGRVHVIHDAAPQPPAVKLDYTTRDPVRVLYAGSLHPGKGADALVRAACALPELEVHLYGGYPDQIAALAAHAPANVIFYGHRPHRQIVAGLADFDIAAAPYAATVMGEAAYRRGTGQADDIAAWMSPLKLFEYMSAGLPIVTADLAVLREVLVDGETADLVAPGDDAALVRALRRLAADPRRRRRLGIAAHSRFQARHSWDARAAVLEALLVDTVSM</sequence>
<dbReference type="CDD" id="cd03801">
    <property type="entry name" value="GT4_PimA-like"/>
    <property type="match status" value="1"/>
</dbReference>
<dbReference type="SUPFAM" id="SSF53756">
    <property type="entry name" value="UDP-Glycosyltransferase/glycogen phosphorylase"/>
    <property type="match status" value="1"/>
</dbReference>
<keyword evidence="3" id="KW-1185">Reference proteome</keyword>
<feature type="domain" description="Glycosyltransferase subfamily 4-like N-terminal" evidence="1">
    <location>
        <begin position="19"/>
        <end position="171"/>
    </location>
</feature>
<dbReference type="PANTHER" id="PTHR12526">
    <property type="entry name" value="GLYCOSYLTRANSFERASE"/>
    <property type="match status" value="1"/>
</dbReference>
<dbReference type="Pfam" id="PF13692">
    <property type="entry name" value="Glyco_trans_1_4"/>
    <property type="match status" value="1"/>
</dbReference>
<dbReference type="PANTHER" id="PTHR12526:SF600">
    <property type="entry name" value="GLYCOSYL TRANSFERASE GROUP 1"/>
    <property type="match status" value="1"/>
</dbReference>
<dbReference type="InterPro" id="IPR028098">
    <property type="entry name" value="Glyco_trans_4-like_N"/>
</dbReference>
<dbReference type="EMBL" id="NRRE01000035">
    <property type="protein sequence ID" value="MBK1699214.1"/>
    <property type="molecule type" value="Genomic_DNA"/>
</dbReference>
<accession>A0A934QME7</accession>
<name>A0A934QME7_9PROT</name>
<dbReference type="GO" id="GO:0016757">
    <property type="term" value="F:glycosyltransferase activity"/>
    <property type="evidence" value="ECO:0007669"/>
    <property type="project" value="TreeGrafter"/>
</dbReference>
<dbReference type="Proteomes" id="UP000778970">
    <property type="component" value="Unassembled WGS sequence"/>
</dbReference>